<keyword evidence="3" id="KW-0804">Transcription</keyword>
<dbReference type="AlphaFoldDB" id="A0A4R6SBG4"/>
<dbReference type="InterPro" id="IPR001647">
    <property type="entry name" value="HTH_TetR"/>
</dbReference>
<evidence type="ECO:0000256" key="1">
    <source>
        <dbReference type="ARBA" id="ARBA00023015"/>
    </source>
</evidence>
<dbReference type="Pfam" id="PF21597">
    <property type="entry name" value="TetR_C_43"/>
    <property type="match status" value="1"/>
</dbReference>
<keyword evidence="2 4" id="KW-0238">DNA-binding</keyword>
<name>A0A4R6SBG4_LABRH</name>
<dbReference type="InterPro" id="IPR009057">
    <property type="entry name" value="Homeodomain-like_sf"/>
</dbReference>
<accession>A0A4R6SBG4</accession>
<keyword evidence="1" id="KW-0805">Transcription regulation</keyword>
<evidence type="ECO:0000256" key="2">
    <source>
        <dbReference type="ARBA" id="ARBA00023125"/>
    </source>
</evidence>
<dbReference type="PANTHER" id="PTHR30055:SF234">
    <property type="entry name" value="HTH-TYPE TRANSCRIPTIONAL REGULATOR BETI"/>
    <property type="match status" value="1"/>
</dbReference>
<dbReference type="GO" id="GO:0000976">
    <property type="term" value="F:transcription cis-regulatory region binding"/>
    <property type="evidence" value="ECO:0007669"/>
    <property type="project" value="TreeGrafter"/>
</dbReference>
<keyword evidence="7" id="KW-1185">Reference proteome</keyword>
<protein>
    <submittedName>
        <fullName evidence="6">TetR family transcriptional regulator</fullName>
    </submittedName>
</protein>
<dbReference type="Proteomes" id="UP000295444">
    <property type="component" value="Unassembled WGS sequence"/>
</dbReference>
<dbReference type="Gene3D" id="1.10.357.10">
    <property type="entry name" value="Tetracycline Repressor, domain 2"/>
    <property type="match status" value="1"/>
</dbReference>
<dbReference type="InterPro" id="IPR049445">
    <property type="entry name" value="TetR_SbtR-like_C"/>
</dbReference>
<dbReference type="PRINTS" id="PR00455">
    <property type="entry name" value="HTHTETR"/>
</dbReference>
<reference evidence="6 7" key="1">
    <citation type="submission" date="2019-03" db="EMBL/GenBank/DDBJ databases">
        <title>Genomic Encyclopedia of Type Strains, Phase IV (KMG-IV): sequencing the most valuable type-strain genomes for metagenomic binning, comparative biology and taxonomic classification.</title>
        <authorList>
            <person name="Goeker M."/>
        </authorList>
    </citation>
    <scope>NUCLEOTIDE SEQUENCE [LARGE SCALE GENOMIC DNA]</scope>
    <source>
        <strain evidence="6 7">DSM 45361</strain>
    </source>
</reference>
<feature type="DNA-binding region" description="H-T-H motif" evidence="4">
    <location>
        <begin position="41"/>
        <end position="60"/>
    </location>
</feature>
<comment type="caution">
    <text evidence="6">The sequence shown here is derived from an EMBL/GenBank/DDBJ whole genome shotgun (WGS) entry which is preliminary data.</text>
</comment>
<dbReference type="EMBL" id="SNXZ01000004">
    <property type="protein sequence ID" value="TDP96346.1"/>
    <property type="molecule type" value="Genomic_DNA"/>
</dbReference>
<dbReference type="InterPro" id="IPR050109">
    <property type="entry name" value="HTH-type_TetR-like_transc_reg"/>
</dbReference>
<proteinExistence type="predicted"/>
<feature type="domain" description="HTH tetR-type" evidence="5">
    <location>
        <begin position="19"/>
        <end position="78"/>
    </location>
</feature>
<organism evidence="6 7">
    <name type="scientific">Labedaea rhizosphaerae</name>
    <dbReference type="NCBI Taxonomy" id="598644"/>
    <lineage>
        <taxon>Bacteria</taxon>
        <taxon>Bacillati</taxon>
        <taxon>Actinomycetota</taxon>
        <taxon>Actinomycetes</taxon>
        <taxon>Pseudonocardiales</taxon>
        <taxon>Pseudonocardiaceae</taxon>
        <taxon>Labedaea</taxon>
    </lineage>
</organism>
<dbReference type="InterPro" id="IPR036271">
    <property type="entry name" value="Tet_transcr_reg_TetR-rel_C_sf"/>
</dbReference>
<dbReference type="SUPFAM" id="SSF46689">
    <property type="entry name" value="Homeodomain-like"/>
    <property type="match status" value="1"/>
</dbReference>
<sequence>MTGDIPAVDGDRPLRADARRNRDQILGAARDVFVEHGANAPLELIAKRAGTGIATLYRRFPDRAALMRAVVLQAWRRTEEIATSAADEEPDPFRALIHYMHSALDIRVAAVVPALLAEIAELDDVEMQTARGRAAQRVQALIDGAHRSGALRPDVTFADIGLLVVRLSRPLPGSMSRELNDELAHRHLQLLVHGLRAEPDGDVKIQGPALSLEELNRSGPLAPPR</sequence>
<evidence type="ECO:0000256" key="3">
    <source>
        <dbReference type="ARBA" id="ARBA00023163"/>
    </source>
</evidence>
<evidence type="ECO:0000256" key="4">
    <source>
        <dbReference type="PROSITE-ProRule" id="PRU00335"/>
    </source>
</evidence>
<evidence type="ECO:0000259" key="5">
    <source>
        <dbReference type="PROSITE" id="PS50977"/>
    </source>
</evidence>
<dbReference type="GO" id="GO:0003700">
    <property type="term" value="F:DNA-binding transcription factor activity"/>
    <property type="evidence" value="ECO:0007669"/>
    <property type="project" value="TreeGrafter"/>
</dbReference>
<dbReference type="Pfam" id="PF00440">
    <property type="entry name" value="TetR_N"/>
    <property type="match status" value="1"/>
</dbReference>
<dbReference type="PANTHER" id="PTHR30055">
    <property type="entry name" value="HTH-TYPE TRANSCRIPTIONAL REGULATOR RUTR"/>
    <property type="match status" value="1"/>
</dbReference>
<dbReference type="SUPFAM" id="SSF48498">
    <property type="entry name" value="Tetracyclin repressor-like, C-terminal domain"/>
    <property type="match status" value="1"/>
</dbReference>
<gene>
    <name evidence="6" type="ORF">EV186_104331</name>
</gene>
<evidence type="ECO:0000313" key="7">
    <source>
        <dbReference type="Proteomes" id="UP000295444"/>
    </source>
</evidence>
<dbReference type="OrthoDB" id="9795011at2"/>
<dbReference type="RefSeq" id="WP_133851709.1">
    <property type="nucleotide sequence ID" value="NZ_SNXZ01000004.1"/>
</dbReference>
<evidence type="ECO:0000313" key="6">
    <source>
        <dbReference type="EMBL" id="TDP96346.1"/>
    </source>
</evidence>
<dbReference type="PROSITE" id="PS50977">
    <property type="entry name" value="HTH_TETR_2"/>
    <property type="match status" value="1"/>
</dbReference>